<keyword evidence="2" id="KW-0238">DNA-binding</keyword>
<accession>A0A7J9NU12</accession>
<dbReference type="AlphaFoldDB" id="A0A7J9NU12"/>
<dbReference type="InterPro" id="IPR036390">
    <property type="entry name" value="WH_DNA-bd_sf"/>
</dbReference>
<organism evidence="2 3">
    <name type="scientific">Methanococcus maripaludis</name>
    <name type="common">Methanococcus deltae</name>
    <dbReference type="NCBI Taxonomy" id="39152"/>
    <lineage>
        <taxon>Archaea</taxon>
        <taxon>Methanobacteriati</taxon>
        <taxon>Methanobacteriota</taxon>
        <taxon>Methanomada group</taxon>
        <taxon>Methanococci</taxon>
        <taxon>Methanococcales</taxon>
        <taxon>Methanococcaceae</taxon>
        <taxon>Methanococcus</taxon>
    </lineage>
</organism>
<dbReference type="RefSeq" id="WP_181501054.1">
    <property type="nucleotide sequence ID" value="NZ_JACDUH010000001.1"/>
</dbReference>
<sequence>MDVLKLLSKRNVDRILKVLSENDEMYFGQIKTEIEINQSNLSQLLTELVENGYLEKRIGESQTNISKSYFKLTEKGKRALKIYEIAEELK</sequence>
<dbReference type="EMBL" id="JACDUH010000001">
    <property type="protein sequence ID" value="MBA2851162.1"/>
    <property type="molecule type" value="Genomic_DNA"/>
</dbReference>
<proteinExistence type="predicted"/>
<dbReference type="InterPro" id="IPR027395">
    <property type="entry name" value="WH_DNA-bd_dom"/>
</dbReference>
<dbReference type="GO" id="GO:0003677">
    <property type="term" value="F:DNA binding"/>
    <property type="evidence" value="ECO:0007669"/>
    <property type="project" value="UniProtKB-KW"/>
</dbReference>
<protein>
    <submittedName>
        <fullName evidence="2">DNA-binding HxlR family transcriptional regulator</fullName>
    </submittedName>
</protein>
<dbReference type="Gene3D" id="1.10.10.10">
    <property type="entry name" value="Winged helix-like DNA-binding domain superfamily/Winged helix DNA-binding domain"/>
    <property type="match status" value="1"/>
</dbReference>
<reference evidence="2 3" key="1">
    <citation type="submission" date="2020-07" db="EMBL/GenBank/DDBJ databases">
        <title>Genomic Encyclopedia of Type Strains, Phase IV (KMG-V): Genome sequencing to study the core and pangenomes of soil and plant-associated prokaryotes.</title>
        <authorList>
            <person name="Whitman W."/>
        </authorList>
    </citation>
    <scope>NUCLEOTIDE SEQUENCE [LARGE SCALE GENOMIC DNA]</scope>
    <source>
        <strain evidence="2 3">A1</strain>
    </source>
</reference>
<gene>
    <name evidence="2" type="ORF">HNP86_001293</name>
</gene>
<evidence type="ECO:0000313" key="2">
    <source>
        <dbReference type="EMBL" id="MBA2851162.1"/>
    </source>
</evidence>
<evidence type="ECO:0000313" key="3">
    <source>
        <dbReference type="Proteomes" id="UP000564425"/>
    </source>
</evidence>
<feature type="domain" description="Winged helix DNA-binding" evidence="1">
    <location>
        <begin position="15"/>
        <end position="83"/>
    </location>
</feature>
<dbReference type="Pfam" id="PF13601">
    <property type="entry name" value="HTH_34"/>
    <property type="match status" value="1"/>
</dbReference>
<evidence type="ECO:0000259" key="1">
    <source>
        <dbReference type="Pfam" id="PF13601"/>
    </source>
</evidence>
<name>A0A7J9NU12_METMI</name>
<comment type="caution">
    <text evidence="2">The sequence shown here is derived from an EMBL/GenBank/DDBJ whole genome shotgun (WGS) entry which is preliminary data.</text>
</comment>
<dbReference type="SUPFAM" id="SSF46785">
    <property type="entry name" value="Winged helix' DNA-binding domain"/>
    <property type="match status" value="1"/>
</dbReference>
<dbReference type="Proteomes" id="UP000564425">
    <property type="component" value="Unassembled WGS sequence"/>
</dbReference>
<dbReference type="InterPro" id="IPR036388">
    <property type="entry name" value="WH-like_DNA-bd_sf"/>
</dbReference>